<dbReference type="AlphaFoldDB" id="B8HS89"/>
<gene>
    <name evidence="1" type="ordered locus">Cyan7425_1828</name>
</gene>
<dbReference type="OrthoDB" id="452812at2"/>
<dbReference type="KEGG" id="cyn:Cyan7425_1828"/>
<sequence length="355" mass="40765">MAQLMKPKHPLLQKSLIQLESLPNLQVEVKAMPFISKSLLADGQLVLQGSSHPVEYICEIKPEVSTEDIDFIVDYFHQFSKKLDAQQKPLLITQNLSEPIINRLLDLEINFIDVNGNTYLNSPGIYILVRRNPQHIPNDGLTNASIKLMYTLLKRPELLTTSEFDVDLQEATQIPLDSVIQNLHKLCQLDYLRFRNGKFEITDYLKLLERWELGYIENLRPNLFVERYTPVKDQSLVEFSETLKLHAEVYGYLIGGEMGAGFATGHLRSPNVTLHIPENNYSVFLKLKLKPDQQGEITLFNQFGRLNGWDEKLPFLVDPLLIHAELHRSNSDRVKEAAQQLFEQYIVPRMIDAGA</sequence>
<evidence type="ECO:0000313" key="1">
    <source>
        <dbReference type="EMBL" id="ACL44195.1"/>
    </source>
</evidence>
<dbReference type="HOGENOM" id="CLU_065331_0_0_3"/>
<proteinExistence type="predicted"/>
<dbReference type="eggNOG" id="COG4861">
    <property type="taxonomic scope" value="Bacteria"/>
</dbReference>
<dbReference type="EMBL" id="CP001344">
    <property type="protein sequence ID" value="ACL44195.1"/>
    <property type="molecule type" value="Genomic_DNA"/>
</dbReference>
<name>B8HS89_CYAP4</name>
<reference evidence="1" key="1">
    <citation type="submission" date="2009-01" db="EMBL/GenBank/DDBJ databases">
        <title>Complete sequence of chromosome Cyanothece sp. PCC 7425.</title>
        <authorList>
            <consortium name="US DOE Joint Genome Institute"/>
            <person name="Lucas S."/>
            <person name="Copeland A."/>
            <person name="Lapidus A."/>
            <person name="Glavina del Rio T."/>
            <person name="Dalin E."/>
            <person name="Tice H."/>
            <person name="Bruce D."/>
            <person name="Goodwin L."/>
            <person name="Pitluck S."/>
            <person name="Sims D."/>
            <person name="Meineke L."/>
            <person name="Brettin T."/>
            <person name="Detter J.C."/>
            <person name="Han C."/>
            <person name="Larimer F."/>
            <person name="Land M."/>
            <person name="Hauser L."/>
            <person name="Kyrpides N."/>
            <person name="Ovchinnikova G."/>
            <person name="Liberton M."/>
            <person name="Stoeckel J."/>
            <person name="Banerjee A."/>
            <person name="Singh A."/>
            <person name="Page L."/>
            <person name="Sato H."/>
            <person name="Zhao L."/>
            <person name="Sherman L."/>
            <person name="Pakrasi H."/>
            <person name="Richardson P."/>
        </authorList>
    </citation>
    <scope>NUCLEOTIDE SEQUENCE</scope>
    <source>
        <strain evidence="1">PCC 7425</strain>
    </source>
</reference>
<dbReference type="STRING" id="395961.Cyan7425_1828"/>
<protein>
    <submittedName>
        <fullName evidence="1">Uncharacterized protein</fullName>
    </submittedName>
</protein>
<dbReference type="InterPro" id="IPR019238">
    <property type="entry name" value="AbiEi_2"/>
</dbReference>
<accession>B8HS89</accession>
<dbReference type="Pfam" id="PF09952">
    <property type="entry name" value="AbiEi_2"/>
    <property type="match status" value="1"/>
</dbReference>
<organism evidence="1">
    <name type="scientific">Cyanothece sp. (strain PCC 7425 / ATCC 29141)</name>
    <dbReference type="NCBI Taxonomy" id="395961"/>
    <lineage>
        <taxon>Bacteria</taxon>
        <taxon>Bacillati</taxon>
        <taxon>Cyanobacteriota</taxon>
        <taxon>Cyanophyceae</taxon>
        <taxon>Gomontiellales</taxon>
        <taxon>Cyanothecaceae</taxon>
        <taxon>Cyanothece</taxon>
    </lineage>
</organism>